<proteinExistence type="predicted"/>
<dbReference type="PANTHER" id="PTHR21503">
    <property type="entry name" value="F-BOX-CONTAINING HYPOTHETICAL PROTEIN C.ELEGANS"/>
    <property type="match status" value="1"/>
</dbReference>
<dbReference type="AlphaFoldDB" id="A0A8R1IX74"/>
<evidence type="ECO:0000313" key="2">
    <source>
        <dbReference type="Proteomes" id="UP000005237"/>
    </source>
</evidence>
<sequence>MRYKANFTTTSVGDYYIFTLGHFDGCPMVLIGNRTTAPATEPTRILYFYNEEIYAWRRENKLLLAVDKGKLGALQIWMHIMCQLFKGADPLRNLNVMVKNMDKDCQTAVRWLKGLFYPLKETIRTGKEPISKDSLQYLLKTCQPSRNLRLEVKSEDGIHLDIPFTSNKVHVDNGPWVTVKAILDSKSKILSVRKSSLTCKDVNALFHHFCSRQVEWKFLRLQLAYIDNDAIFENLNVEDNVEELIYMGKPADFILRQDDGTIGLIYFDGQFVTLSALGFKCKNDPVGGTL</sequence>
<name>A0A8R1IX74_CAEJA</name>
<reference evidence="1" key="2">
    <citation type="submission" date="2022-06" db="UniProtKB">
        <authorList>
            <consortium name="EnsemblMetazoa"/>
        </authorList>
    </citation>
    <scope>IDENTIFICATION</scope>
    <source>
        <strain evidence="1">DF5081</strain>
    </source>
</reference>
<accession>A0A8R1IX74</accession>
<dbReference type="PANTHER" id="PTHR21503:SF8">
    <property type="entry name" value="F-BOX ASSOCIATED DOMAIN-CONTAINING PROTEIN-RELATED"/>
    <property type="match status" value="1"/>
</dbReference>
<dbReference type="EnsemblMetazoa" id="CJA41768.1">
    <property type="protein sequence ID" value="CJA41768.1"/>
    <property type="gene ID" value="WBGene00217616"/>
</dbReference>
<organism evidence="1 2">
    <name type="scientific">Caenorhabditis japonica</name>
    <dbReference type="NCBI Taxonomy" id="281687"/>
    <lineage>
        <taxon>Eukaryota</taxon>
        <taxon>Metazoa</taxon>
        <taxon>Ecdysozoa</taxon>
        <taxon>Nematoda</taxon>
        <taxon>Chromadorea</taxon>
        <taxon>Rhabditida</taxon>
        <taxon>Rhabditina</taxon>
        <taxon>Rhabditomorpha</taxon>
        <taxon>Rhabditoidea</taxon>
        <taxon>Rhabditidae</taxon>
        <taxon>Peloderinae</taxon>
        <taxon>Caenorhabditis</taxon>
    </lineage>
</organism>
<evidence type="ECO:0000313" key="1">
    <source>
        <dbReference type="EnsemblMetazoa" id="CJA41768.1"/>
    </source>
</evidence>
<protein>
    <submittedName>
        <fullName evidence="1">Uncharacterized protein</fullName>
    </submittedName>
</protein>
<dbReference type="Proteomes" id="UP000005237">
    <property type="component" value="Unassembled WGS sequence"/>
</dbReference>
<reference evidence="2" key="1">
    <citation type="submission" date="2010-08" db="EMBL/GenBank/DDBJ databases">
        <authorList>
            <consortium name="Caenorhabditis japonica Sequencing Consortium"/>
            <person name="Wilson R.K."/>
        </authorList>
    </citation>
    <scope>NUCLEOTIDE SEQUENCE [LARGE SCALE GENOMIC DNA]</scope>
    <source>
        <strain evidence="2">DF5081</strain>
    </source>
</reference>
<keyword evidence="2" id="KW-1185">Reference proteome</keyword>